<dbReference type="EMBL" id="CP042437">
    <property type="protein sequence ID" value="QEC79064.1"/>
    <property type="molecule type" value="Genomic_DNA"/>
</dbReference>
<dbReference type="InterPro" id="IPR035412">
    <property type="entry name" value="Terminase_L_N"/>
</dbReference>
<proteinExistence type="predicted"/>
<dbReference type="RefSeq" id="WP_147058300.1">
    <property type="nucleotide sequence ID" value="NZ_CP042437.1"/>
</dbReference>
<dbReference type="PANTHER" id="PTHR39184">
    <property type="match status" value="1"/>
</dbReference>
<evidence type="ECO:0000259" key="1">
    <source>
        <dbReference type="Pfam" id="PF04466"/>
    </source>
</evidence>
<feature type="domain" description="Phage terminase large subunit C-terminal" evidence="2">
    <location>
        <begin position="255"/>
        <end position="391"/>
    </location>
</feature>
<accession>A0A5B8W5A4</accession>
<dbReference type="InterPro" id="IPR052380">
    <property type="entry name" value="Viral_DNA_packaging_terminase"/>
</dbReference>
<dbReference type="Pfam" id="PF17288">
    <property type="entry name" value="Terminase_3C"/>
    <property type="match status" value="1"/>
</dbReference>
<gene>
    <name evidence="3" type="ORF">FSB76_25075</name>
</gene>
<dbReference type="InterPro" id="IPR027417">
    <property type="entry name" value="P-loop_NTPase"/>
</dbReference>
<evidence type="ECO:0000313" key="4">
    <source>
        <dbReference type="Proteomes" id="UP000321362"/>
    </source>
</evidence>
<dbReference type="PANTHER" id="PTHR39184:SF1">
    <property type="entry name" value="PBSX PHAGE TERMINASE LARGE SUBUNIT"/>
    <property type="match status" value="1"/>
</dbReference>
<dbReference type="InterPro" id="IPR006437">
    <property type="entry name" value="Phage_terminase_lsu"/>
</dbReference>
<dbReference type="InterPro" id="IPR035413">
    <property type="entry name" value="Terminase_L_C"/>
</dbReference>
<dbReference type="AlphaFoldDB" id="A0A5B8W5A4"/>
<dbReference type="Gene3D" id="3.40.50.300">
    <property type="entry name" value="P-loop containing nucleotide triphosphate hydrolases"/>
    <property type="match status" value="1"/>
</dbReference>
<dbReference type="NCBIfam" id="TIGR01547">
    <property type="entry name" value="phage_term_2"/>
    <property type="match status" value="1"/>
</dbReference>
<dbReference type="KEGG" id="mgk:FSB76_25075"/>
<dbReference type="OrthoDB" id="9768556at2"/>
<dbReference type="Gene3D" id="3.30.420.280">
    <property type="match status" value="1"/>
</dbReference>
<reference evidence="3 4" key="1">
    <citation type="journal article" date="2013" name="J. Microbiol.">
        <title>Mucilaginibacter ginsenosidivorax sp. nov., with ginsenoside converting activity isolated from sediment.</title>
        <authorList>
            <person name="Kim J.K."/>
            <person name="Choi T.E."/>
            <person name="Liu Q.M."/>
            <person name="Park H.Y."/>
            <person name="Yi T.H."/>
            <person name="Yoon M.H."/>
            <person name="Kim S.C."/>
            <person name="Im W.T."/>
        </authorList>
    </citation>
    <scope>NUCLEOTIDE SEQUENCE [LARGE SCALE GENOMIC DNA]</scope>
    <source>
        <strain evidence="3 4">KHI28</strain>
    </source>
</reference>
<evidence type="ECO:0000259" key="2">
    <source>
        <dbReference type="Pfam" id="PF17288"/>
    </source>
</evidence>
<name>A0A5B8W5A4_9SPHI</name>
<keyword evidence="4" id="KW-1185">Reference proteome</keyword>
<protein>
    <submittedName>
        <fullName evidence="3">PBSX family phage terminase large subunit</fullName>
    </submittedName>
</protein>
<sequence length="429" mass="48502">MTAKRNDPMTNDSEANDQLTDPRFEVSILFGQNYNTDAHVVVNQGGTSSGKTYAIGQVLFCIACQAPKQVITIVGQDIPNLKAGVLRDALSIYNSSAVLQTAVKSYNKSDRIFEFHNGTIIEFKSYADPQDAKSGKRDYLFINEANGISYAIYTELALRTRKRIYIDYNPNSTFWVHEQVIGRPGVQTIISDHRHNPFLDDAVRAKIESLKTDDIELWKVYARGLTGKISGLIFPNWYVCEQIPAEARLIATGLDFGFTNDPTACLQVYQQNGELWIHELIYQTGLTNTDIATRLKAEGVSLKTEIIADSAEPKSIEEFKRMGWYITGAKKGADSINNSIDILKRYKINVTRASVNLRKELDRYKWRVDRSGKTINEAVDSYNHLIDALRYVALNKLTINRDTKLKSRLPFNPKTNGRSMFDELIGSRF</sequence>
<organism evidence="3 4">
    <name type="scientific">Mucilaginibacter ginsenosidivorax</name>
    <dbReference type="NCBI Taxonomy" id="862126"/>
    <lineage>
        <taxon>Bacteria</taxon>
        <taxon>Pseudomonadati</taxon>
        <taxon>Bacteroidota</taxon>
        <taxon>Sphingobacteriia</taxon>
        <taxon>Sphingobacteriales</taxon>
        <taxon>Sphingobacteriaceae</taxon>
        <taxon>Mucilaginibacter</taxon>
    </lineage>
</organism>
<feature type="domain" description="Phage terminase large subunit N-terminal" evidence="1">
    <location>
        <begin position="41"/>
        <end position="224"/>
    </location>
</feature>
<evidence type="ECO:0000313" key="3">
    <source>
        <dbReference type="EMBL" id="QEC79064.1"/>
    </source>
</evidence>
<dbReference type="Pfam" id="PF04466">
    <property type="entry name" value="Terminase_3"/>
    <property type="match status" value="1"/>
</dbReference>
<dbReference type="Proteomes" id="UP000321362">
    <property type="component" value="Chromosome"/>
</dbReference>